<evidence type="ECO:0000256" key="2">
    <source>
        <dbReference type="ARBA" id="ARBA00022679"/>
    </source>
</evidence>
<evidence type="ECO:0000313" key="8">
    <source>
        <dbReference type="Proteomes" id="UP001212841"/>
    </source>
</evidence>
<keyword evidence="8" id="KW-1185">Reference proteome</keyword>
<evidence type="ECO:0000256" key="3">
    <source>
        <dbReference type="ARBA" id="ARBA00022884"/>
    </source>
</evidence>
<proteinExistence type="inferred from homology"/>
<dbReference type="InterPro" id="IPR002646">
    <property type="entry name" value="PolA_pol_head_dom"/>
</dbReference>
<evidence type="ECO:0000256" key="5">
    <source>
        <dbReference type="SAM" id="MobiDB-lite"/>
    </source>
</evidence>
<dbReference type="GO" id="GO:0001680">
    <property type="term" value="P:tRNA 3'-terminal CCA addition"/>
    <property type="evidence" value="ECO:0007669"/>
    <property type="project" value="UniProtKB-ARBA"/>
</dbReference>
<dbReference type="Pfam" id="PF01743">
    <property type="entry name" value="PolyA_pol"/>
    <property type="match status" value="1"/>
</dbReference>
<evidence type="ECO:0000313" key="7">
    <source>
        <dbReference type="EMBL" id="KAJ3032535.1"/>
    </source>
</evidence>
<evidence type="ECO:0000259" key="6">
    <source>
        <dbReference type="Pfam" id="PF01743"/>
    </source>
</evidence>
<dbReference type="GO" id="GO:0052929">
    <property type="term" value="F:ATP:3'-cytidine-cytidine-tRNA adenylyltransferase activity"/>
    <property type="evidence" value="ECO:0007669"/>
    <property type="project" value="TreeGrafter"/>
</dbReference>
<dbReference type="Gene3D" id="1.10.3090.10">
    <property type="entry name" value="cca-adding enzyme, domain 2"/>
    <property type="match status" value="1"/>
</dbReference>
<name>A0AAD5S0E7_9FUNG</name>
<dbReference type="PANTHER" id="PTHR13734:SF5">
    <property type="entry name" value="CCA TRNA NUCLEOTIDYLTRANSFERASE, MITOCHONDRIAL"/>
    <property type="match status" value="1"/>
</dbReference>
<dbReference type="GO" id="GO:0005739">
    <property type="term" value="C:mitochondrion"/>
    <property type="evidence" value="ECO:0007669"/>
    <property type="project" value="UniProtKB-ARBA"/>
</dbReference>
<dbReference type="SUPFAM" id="SSF81301">
    <property type="entry name" value="Nucleotidyltransferase"/>
    <property type="match status" value="1"/>
</dbReference>
<reference evidence="7" key="1">
    <citation type="submission" date="2020-05" db="EMBL/GenBank/DDBJ databases">
        <title>Phylogenomic resolution of chytrid fungi.</title>
        <authorList>
            <person name="Stajich J.E."/>
            <person name="Amses K."/>
            <person name="Simmons R."/>
            <person name="Seto K."/>
            <person name="Myers J."/>
            <person name="Bonds A."/>
            <person name="Quandt C.A."/>
            <person name="Barry K."/>
            <person name="Liu P."/>
            <person name="Grigoriev I."/>
            <person name="Longcore J.E."/>
            <person name="James T.Y."/>
        </authorList>
    </citation>
    <scope>NUCLEOTIDE SEQUENCE</scope>
    <source>
        <strain evidence="7">JEL0318</strain>
    </source>
</reference>
<feature type="non-terminal residue" evidence="7">
    <location>
        <position position="427"/>
    </location>
</feature>
<dbReference type="CDD" id="cd05398">
    <property type="entry name" value="NT_ClassII-CCAase"/>
    <property type="match status" value="1"/>
</dbReference>
<feature type="domain" description="Poly A polymerase head" evidence="6">
    <location>
        <begin position="58"/>
        <end position="205"/>
    </location>
</feature>
<accession>A0AAD5S0E7</accession>
<feature type="region of interest" description="Disordered" evidence="5">
    <location>
        <begin position="1"/>
        <end position="24"/>
    </location>
</feature>
<dbReference type="PANTHER" id="PTHR13734">
    <property type="entry name" value="TRNA-NUCLEOTIDYLTRANSFERASE"/>
    <property type="match status" value="1"/>
</dbReference>
<dbReference type="SUPFAM" id="SSF81891">
    <property type="entry name" value="Poly A polymerase C-terminal region-like"/>
    <property type="match status" value="1"/>
</dbReference>
<keyword evidence="2 4" id="KW-0808">Transferase</keyword>
<dbReference type="EMBL" id="JADGJD010002443">
    <property type="protein sequence ID" value="KAJ3032535.1"/>
    <property type="molecule type" value="Genomic_DNA"/>
</dbReference>
<dbReference type="Gene3D" id="3.30.460.10">
    <property type="entry name" value="Beta Polymerase, domain 2"/>
    <property type="match status" value="1"/>
</dbReference>
<protein>
    <submittedName>
        <fullName evidence="7">CCA tRNA nucleotidyltransferase, mitochondrial</fullName>
    </submittedName>
</protein>
<comment type="caution">
    <text evidence="7">The sequence shown here is derived from an EMBL/GenBank/DDBJ whole genome shotgun (WGS) entry which is preliminary data.</text>
</comment>
<feature type="compositionally biased region" description="Polar residues" evidence="5">
    <location>
        <begin position="8"/>
        <end position="24"/>
    </location>
</feature>
<dbReference type="InterPro" id="IPR043519">
    <property type="entry name" value="NT_sf"/>
</dbReference>
<comment type="similarity">
    <text evidence="1 4">Belongs to the tRNA nucleotidyltransferase/poly(A) polymerase family.</text>
</comment>
<sequence length="427" mass="48205">MPAPLRENTPTLTLQHTEESTTAPQITLTPSETKLFDLLVGATEYVRRTYPEAAPITLRVAGGWVRDKLLGLDSSDIDIAIDTMTGEPFAKALKAYMLELPQSSSGAQSDMVMSSIATIQVNPEKSKHLETATAKVMGLMIDFVHLRTEKYGTDSRNPVVDFGTPLEDALRRDITINALFYNLHTRQIEDFTNEGLPDLRIGLIRTPLPPLQTFIDDPLRVLRVIRFATRFQYSIHPDIVSAVARPEIRESFVRKITRERIGVEVDKMMRHERAVEAMEWIREFGFWGEVFGVTGVVVPPKVKLFEDEEGSVRLERLDGEMGVLASRIARSIIKDDSGTLFPQADLLPTNSEARRALYLSCAALPLHGLKYRNKDKLYPLARFIILDGLKFSSKDADTATYLSYAIDHTRDMVHDLKSRGWQCDRKE</sequence>
<evidence type="ECO:0000256" key="4">
    <source>
        <dbReference type="RuleBase" id="RU003953"/>
    </source>
</evidence>
<dbReference type="GO" id="GO:0052927">
    <property type="term" value="F:CC tRNA cytidylyltransferase activity"/>
    <property type="evidence" value="ECO:0007669"/>
    <property type="project" value="TreeGrafter"/>
</dbReference>
<keyword evidence="3 4" id="KW-0694">RNA-binding</keyword>
<dbReference type="GO" id="GO:0003723">
    <property type="term" value="F:RNA binding"/>
    <property type="evidence" value="ECO:0007669"/>
    <property type="project" value="UniProtKB-KW"/>
</dbReference>
<evidence type="ECO:0000256" key="1">
    <source>
        <dbReference type="ARBA" id="ARBA00007265"/>
    </source>
</evidence>
<dbReference type="Proteomes" id="UP001212841">
    <property type="component" value="Unassembled WGS sequence"/>
</dbReference>
<dbReference type="FunFam" id="3.30.460.10:FF:000019">
    <property type="entry name" value="tRNA nucleotidyltransferase cca2"/>
    <property type="match status" value="1"/>
</dbReference>
<dbReference type="AlphaFoldDB" id="A0AAD5S0E7"/>
<gene>
    <name evidence="7" type="primary">CCA1</name>
    <name evidence="7" type="ORF">HK097_005207</name>
</gene>
<organism evidence="7 8">
    <name type="scientific">Rhizophlyctis rosea</name>
    <dbReference type="NCBI Taxonomy" id="64517"/>
    <lineage>
        <taxon>Eukaryota</taxon>
        <taxon>Fungi</taxon>
        <taxon>Fungi incertae sedis</taxon>
        <taxon>Chytridiomycota</taxon>
        <taxon>Chytridiomycota incertae sedis</taxon>
        <taxon>Chytridiomycetes</taxon>
        <taxon>Rhizophlyctidales</taxon>
        <taxon>Rhizophlyctidaceae</taxon>
        <taxon>Rhizophlyctis</taxon>
    </lineage>
</organism>